<evidence type="ECO:0000256" key="9">
    <source>
        <dbReference type="ARBA" id="ARBA00022722"/>
    </source>
</evidence>
<keyword evidence="5 15" id="KW-0963">Cytoplasm</keyword>
<evidence type="ECO:0000256" key="4">
    <source>
        <dbReference type="ARBA" id="ARBA00011738"/>
    </source>
</evidence>
<dbReference type="FunFam" id="1.10.1520.10:FF:000001">
    <property type="entry name" value="Ribonuclease 3"/>
    <property type="match status" value="1"/>
</dbReference>
<keyword evidence="9 15" id="KW-0540">Nuclease</keyword>
<dbReference type="Pfam" id="PF14622">
    <property type="entry name" value="Ribonucleas_3_3"/>
    <property type="match status" value="1"/>
</dbReference>
<dbReference type="Proteomes" id="UP000217215">
    <property type="component" value="Chromosome"/>
</dbReference>
<dbReference type="InterPro" id="IPR000999">
    <property type="entry name" value="RNase_III_dom"/>
</dbReference>
<dbReference type="Pfam" id="PF00035">
    <property type="entry name" value="dsrm"/>
    <property type="match status" value="1"/>
</dbReference>
<dbReference type="GO" id="GO:0042802">
    <property type="term" value="F:identical protein binding"/>
    <property type="evidence" value="ECO:0007669"/>
    <property type="project" value="UniProtKB-ARBA"/>
</dbReference>
<keyword evidence="11 15" id="KW-0255">Endonuclease</keyword>
<dbReference type="SMART" id="SM00358">
    <property type="entry name" value="DSRM"/>
    <property type="match status" value="1"/>
</dbReference>
<dbReference type="GO" id="GO:0010468">
    <property type="term" value="P:regulation of gene expression"/>
    <property type="evidence" value="ECO:0007669"/>
    <property type="project" value="TreeGrafter"/>
</dbReference>
<dbReference type="EMBL" id="CP016773">
    <property type="protein sequence ID" value="ASY16107.1"/>
    <property type="molecule type" value="Genomic_DNA"/>
</dbReference>
<keyword evidence="6 15" id="KW-0698">rRNA processing</keyword>
<comment type="catalytic activity">
    <reaction evidence="1 15">
        <text>Endonucleolytic cleavage to 5'-phosphomonoester.</text>
        <dbReference type="EC" id="3.1.26.3"/>
    </reaction>
</comment>
<evidence type="ECO:0000313" key="19">
    <source>
        <dbReference type="Proteomes" id="UP000217215"/>
    </source>
</evidence>
<dbReference type="GO" id="GO:0003725">
    <property type="term" value="F:double-stranded RNA binding"/>
    <property type="evidence" value="ECO:0007669"/>
    <property type="project" value="TreeGrafter"/>
</dbReference>
<evidence type="ECO:0000256" key="11">
    <source>
        <dbReference type="ARBA" id="ARBA00022759"/>
    </source>
</evidence>
<sequence>MHALHAVHTTAVRFSRSDLFSKLLEQLGVELSPELLELAFTHRSFAYETGITTTNERLEFLGDSVLGLIVTEELYLKYPDLDESRLSPLRSGIVNMRALADIARTLDLGKYIRLGKGEEVTNGRDKNSLLADALEALIGAIYLERGFAECTTVVNRLIADTLESAMAKGAGLDGKTALQELLASLGKGSPEYVVTETGPDHDKSFTAVAMVLGEAVAEGLGKSKREAEQSAARTAFELLSQQQIS</sequence>
<feature type="binding site" evidence="15">
    <location>
        <position position="132"/>
    </location>
    <ligand>
        <name>Mg(2+)</name>
        <dbReference type="ChEBI" id="CHEBI:18420"/>
    </ligand>
</feature>
<evidence type="ECO:0000256" key="2">
    <source>
        <dbReference type="ARBA" id="ARBA00004496"/>
    </source>
</evidence>
<evidence type="ECO:0000256" key="10">
    <source>
        <dbReference type="ARBA" id="ARBA00022723"/>
    </source>
</evidence>
<keyword evidence="14 15" id="KW-0694">RNA-binding</keyword>
<accession>A0A249KH50</accession>
<dbReference type="SUPFAM" id="SSF69065">
    <property type="entry name" value="RNase III domain-like"/>
    <property type="match status" value="1"/>
</dbReference>
<dbReference type="FunFam" id="3.30.160.20:FF:000003">
    <property type="entry name" value="Ribonuclease 3"/>
    <property type="match status" value="1"/>
</dbReference>
<comment type="subcellular location">
    <subcellularLocation>
        <location evidence="2 15">Cytoplasm</location>
    </subcellularLocation>
</comment>
<keyword evidence="13 15" id="KW-0460">Magnesium</keyword>
<comment type="cofactor">
    <cofactor evidence="15">
        <name>Mg(2+)</name>
        <dbReference type="ChEBI" id="CHEBI:18420"/>
    </cofactor>
</comment>
<evidence type="ECO:0000256" key="7">
    <source>
        <dbReference type="ARBA" id="ARBA00022664"/>
    </source>
</evidence>
<evidence type="ECO:0000256" key="8">
    <source>
        <dbReference type="ARBA" id="ARBA00022694"/>
    </source>
</evidence>
<dbReference type="PANTHER" id="PTHR11207:SF0">
    <property type="entry name" value="RIBONUCLEASE 3"/>
    <property type="match status" value="1"/>
</dbReference>
<dbReference type="PANTHER" id="PTHR11207">
    <property type="entry name" value="RIBONUCLEASE III"/>
    <property type="match status" value="1"/>
</dbReference>
<evidence type="ECO:0000256" key="14">
    <source>
        <dbReference type="ARBA" id="ARBA00022884"/>
    </source>
</evidence>
<keyword evidence="15" id="KW-0699">rRNA-binding</keyword>
<gene>
    <name evidence="15" type="primary">rnc</name>
    <name evidence="18" type="ORF">A1sIA56_04220</name>
</gene>
<dbReference type="HAMAP" id="MF_00104">
    <property type="entry name" value="RNase_III"/>
    <property type="match status" value="1"/>
</dbReference>
<organism evidence="18 19">
    <name type="scientific">Candidatus Planktophila sulfonica</name>
    <dbReference type="NCBI Taxonomy" id="1884904"/>
    <lineage>
        <taxon>Bacteria</taxon>
        <taxon>Bacillati</taxon>
        <taxon>Actinomycetota</taxon>
        <taxon>Actinomycetes</taxon>
        <taxon>Candidatus Nanopelagicales</taxon>
        <taxon>Candidatus Nanopelagicaceae</taxon>
        <taxon>Candidatus Planktophila</taxon>
    </lineage>
</organism>
<feature type="binding site" evidence="15">
    <location>
        <position position="59"/>
    </location>
    <ligand>
        <name>Mg(2+)</name>
        <dbReference type="ChEBI" id="CHEBI:18420"/>
    </ligand>
</feature>
<dbReference type="GO" id="GO:0005737">
    <property type="term" value="C:cytoplasm"/>
    <property type="evidence" value="ECO:0007669"/>
    <property type="project" value="UniProtKB-SubCell"/>
</dbReference>
<dbReference type="PROSITE" id="PS50137">
    <property type="entry name" value="DS_RBD"/>
    <property type="match status" value="1"/>
</dbReference>
<dbReference type="Gene3D" id="3.30.160.20">
    <property type="match status" value="1"/>
</dbReference>
<evidence type="ECO:0000256" key="13">
    <source>
        <dbReference type="ARBA" id="ARBA00022842"/>
    </source>
</evidence>
<dbReference type="GO" id="GO:0019843">
    <property type="term" value="F:rRNA binding"/>
    <property type="evidence" value="ECO:0007669"/>
    <property type="project" value="UniProtKB-KW"/>
</dbReference>
<dbReference type="InterPro" id="IPR014720">
    <property type="entry name" value="dsRBD_dom"/>
</dbReference>
<feature type="binding site" evidence="15">
    <location>
        <position position="135"/>
    </location>
    <ligand>
        <name>Mg(2+)</name>
        <dbReference type="ChEBI" id="CHEBI:18420"/>
    </ligand>
</feature>
<dbReference type="NCBIfam" id="TIGR02191">
    <property type="entry name" value="RNaseIII"/>
    <property type="match status" value="1"/>
</dbReference>
<evidence type="ECO:0000259" key="16">
    <source>
        <dbReference type="PROSITE" id="PS50137"/>
    </source>
</evidence>
<evidence type="ECO:0000256" key="12">
    <source>
        <dbReference type="ARBA" id="ARBA00022801"/>
    </source>
</evidence>
<evidence type="ECO:0000256" key="6">
    <source>
        <dbReference type="ARBA" id="ARBA00022552"/>
    </source>
</evidence>
<dbReference type="GO" id="GO:0006397">
    <property type="term" value="P:mRNA processing"/>
    <property type="evidence" value="ECO:0007669"/>
    <property type="project" value="UniProtKB-UniRule"/>
</dbReference>
<evidence type="ECO:0000256" key="5">
    <source>
        <dbReference type="ARBA" id="ARBA00022490"/>
    </source>
</evidence>
<keyword evidence="10 15" id="KW-0479">Metal-binding</keyword>
<keyword evidence="8 15" id="KW-0819">tRNA processing</keyword>
<feature type="active site" evidence="15">
    <location>
        <position position="135"/>
    </location>
</feature>
<evidence type="ECO:0000259" key="17">
    <source>
        <dbReference type="PROSITE" id="PS50142"/>
    </source>
</evidence>
<feature type="active site" evidence="15">
    <location>
        <position position="63"/>
    </location>
</feature>
<dbReference type="Gene3D" id="1.10.1520.10">
    <property type="entry name" value="Ribonuclease III domain"/>
    <property type="match status" value="1"/>
</dbReference>
<dbReference type="SMART" id="SM00535">
    <property type="entry name" value="RIBOc"/>
    <property type="match status" value="1"/>
</dbReference>
<dbReference type="AlphaFoldDB" id="A0A249KH50"/>
<dbReference type="GO" id="GO:0004525">
    <property type="term" value="F:ribonuclease III activity"/>
    <property type="evidence" value="ECO:0007669"/>
    <property type="project" value="UniProtKB-UniRule"/>
</dbReference>
<reference evidence="18 19" key="1">
    <citation type="submission" date="2016-07" db="EMBL/GenBank/DDBJ databases">
        <title>High microdiversification within the ubiquitous acI lineage of Actinobacteria.</title>
        <authorList>
            <person name="Neuenschwander S.M."/>
            <person name="Salcher M."/>
            <person name="Ghai R."/>
            <person name="Pernthaler J."/>
        </authorList>
    </citation>
    <scope>NUCLEOTIDE SEQUENCE [LARGE SCALE GENOMIC DNA]</scope>
    <source>
        <strain evidence="18">MMS-IA-56</strain>
    </source>
</reference>
<comment type="similarity">
    <text evidence="3">Belongs to the ribonuclease III family.</text>
</comment>
<feature type="domain" description="DRBM" evidence="16">
    <location>
        <begin position="173"/>
        <end position="241"/>
    </location>
</feature>
<dbReference type="PROSITE" id="PS50142">
    <property type="entry name" value="RNASE_3_2"/>
    <property type="match status" value="1"/>
</dbReference>
<dbReference type="PROSITE" id="PS00517">
    <property type="entry name" value="RNASE_3_1"/>
    <property type="match status" value="1"/>
</dbReference>
<dbReference type="InterPro" id="IPR036389">
    <property type="entry name" value="RNase_III_sf"/>
</dbReference>
<dbReference type="KEGG" id="psuf:A1sIA56_04220"/>
<dbReference type="GO" id="GO:0008033">
    <property type="term" value="P:tRNA processing"/>
    <property type="evidence" value="ECO:0007669"/>
    <property type="project" value="UniProtKB-KW"/>
</dbReference>
<name>A0A249KH50_9ACTN</name>
<keyword evidence="12 15" id="KW-0378">Hydrolase</keyword>
<evidence type="ECO:0000256" key="15">
    <source>
        <dbReference type="HAMAP-Rule" id="MF_00104"/>
    </source>
</evidence>
<comment type="function">
    <text evidence="15">Digests double-stranded RNA. Involved in the processing of primary rRNA transcript to yield the immediate precursors to the large and small rRNAs (23S and 16S). Processes some mRNAs, and tRNAs when they are encoded in the rRNA operon. Processes pre-crRNA and tracrRNA of type II CRISPR loci if present in the organism.</text>
</comment>
<dbReference type="CDD" id="cd00593">
    <property type="entry name" value="RIBOc"/>
    <property type="match status" value="1"/>
</dbReference>
<keyword evidence="19" id="KW-1185">Reference proteome</keyword>
<comment type="subunit">
    <text evidence="4 15">Homodimer.</text>
</comment>
<evidence type="ECO:0000256" key="1">
    <source>
        <dbReference type="ARBA" id="ARBA00000109"/>
    </source>
</evidence>
<feature type="domain" description="RNase III" evidence="17">
    <location>
        <begin position="20"/>
        <end position="146"/>
    </location>
</feature>
<protein>
    <recommendedName>
        <fullName evidence="15">Ribonuclease 3</fullName>
        <ecNumber evidence="15">3.1.26.3</ecNumber>
    </recommendedName>
    <alternativeName>
        <fullName evidence="15">Ribonuclease III</fullName>
        <shortName evidence="15">RNase III</shortName>
    </alternativeName>
</protein>
<evidence type="ECO:0000313" key="18">
    <source>
        <dbReference type="EMBL" id="ASY16107.1"/>
    </source>
</evidence>
<dbReference type="CDD" id="cd10845">
    <property type="entry name" value="DSRM_RNAse_III_family"/>
    <property type="match status" value="1"/>
</dbReference>
<dbReference type="InterPro" id="IPR011907">
    <property type="entry name" value="RNase_III"/>
</dbReference>
<dbReference type="GO" id="GO:0046872">
    <property type="term" value="F:metal ion binding"/>
    <property type="evidence" value="ECO:0007669"/>
    <property type="project" value="UniProtKB-KW"/>
</dbReference>
<dbReference type="GO" id="GO:0006364">
    <property type="term" value="P:rRNA processing"/>
    <property type="evidence" value="ECO:0007669"/>
    <property type="project" value="UniProtKB-UniRule"/>
</dbReference>
<dbReference type="EC" id="3.1.26.3" evidence="15"/>
<keyword evidence="7 15" id="KW-0507">mRNA processing</keyword>
<dbReference type="SUPFAM" id="SSF54768">
    <property type="entry name" value="dsRNA-binding domain-like"/>
    <property type="match status" value="1"/>
</dbReference>
<evidence type="ECO:0000256" key="3">
    <source>
        <dbReference type="ARBA" id="ARBA00010183"/>
    </source>
</evidence>
<proteinExistence type="inferred from homology"/>